<dbReference type="Proteomes" id="UP000594103">
    <property type="component" value="Segment"/>
</dbReference>
<proteinExistence type="predicted"/>
<name>A0A7M1RU02_9CAUD</name>
<protein>
    <submittedName>
        <fullName evidence="1">Uncharacterized protein</fullName>
    </submittedName>
</protein>
<dbReference type="GeneID" id="65131983"/>
<dbReference type="KEGG" id="vg:65131983"/>
<accession>A0A7M1RU02</accession>
<sequence length="39" mass="4670">MKIDILDLDIYKDDEQKVYSGHSHKKLKKFKKYADKTAK</sequence>
<dbReference type="EMBL" id="MT774410">
    <property type="protein sequence ID" value="QOR57818.1"/>
    <property type="molecule type" value="Genomic_DNA"/>
</dbReference>
<reference evidence="1 2" key="1">
    <citation type="submission" date="2020-07" db="EMBL/GenBank/DDBJ databases">
        <title>Taxonomic proposal: Crassvirales, a new order of highly abundant and diverse bacterial viruses.</title>
        <authorList>
            <person name="Shkoporov A.N."/>
            <person name="Stockdale S.R."/>
            <person name="Guerin E."/>
            <person name="Ross R.P."/>
            <person name="Hill C."/>
        </authorList>
    </citation>
    <scope>NUCLEOTIDE SEQUENCE [LARGE SCALE GENOMIC DNA]</scope>
</reference>
<keyword evidence="2" id="KW-1185">Reference proteome</keyword>
<evidence type="ECO:0000313" key="2">
    <source>
        <dbReference type="Proteomes" id="UP000594103"/>
    </source>
</evidence>
<evidence type="ECO:0000313" key="1">
    <source>
        <dbReference type="EMBL" id="QOR57818.1"/>
    </source>
</evidence>
<organism evidence="1 2">
    <name type="scientific">uncultured phage cr272_1</name>
    <dbReference type="NCBI Taxonomy" id="2772094"/>
    <lineage>
        <taxon>Viruses</taxon>
        <taxon>Duplodnaviria</taxon>
        <taxon>Heunggongvirae</taxon>
        <taxon>Uroviricota</taxon>
        <taxon>Caudoviricetes</taxon>
        <taxon>Crassvirales</taxon>
        <taxon>Suoliviridae</taxon>
        <taxon>Oafivirinae</taxon>
        <taxon>Buhlduvirus</taxon>
        <taxon>Buhlduvirus porcinus</taxon>
    </lineage>
</organism>
<dbReference type="RefSeq" id="YP_010113458.1">
    <property type="nucleotide sequence ID" value="NC_055903.1"/>
</dbReference>